<evidence type="ECO:0000313" key="3">
    <source>
        <dbReference type="Proteomes" id="UP000594778"/>
    </source>
</evidence>
<dbReference type="Proteomes" id="UP001287445">
    <property type="component" value="Unassembled WGS sequence"/>
</dbReference>
<dbReference type="InterPro" id="IPR019600">
    <property type="entry name" value="Hemin_uptake_protein_HemP"/>
</dbReference>
<name>A0A087ELB5_DELAC</name>
<accession>A0A087ELB5</accession>
<dbReference type="EMBL" id="JAWWMZ010000006">
    <property type="protein sequence ID" value="MDX4955264.1"/>
    <property type="molecule type" value="Genomic_DNA"/>
</dbReference>
<dbReference type="GeneID" id="24114470"/>
<dbReference type="RefSeq" id="WP_012206424.1">
    <property type="nucleotide sequence ID" value="NZ_CAGKLB010000007.1"/>
</dbReference>
<dbReference type="Proteomes" id="UP000594778">
    <property type="component" value="Chromosome"/>
</dbReference>
<gene>
    <name evidence="2" type="ORF">I6G66_30615</name>
    <name evidence="1" type="ORF">SGN30_17745</name>
</gene>
<dbReference type="AlphaFoldDB" id="A0A087ELB5"/>
<reference evidence="1" key="2">
    <citation type="submission" date="2023-11" db="EMBL/GenBank/DDBJ databases">
        <title>Identification and selenium tolerance of Delftia acidovorans R3-25.</title>
        <authorList>
            <person name="Zhang S."/>
            <person name="Liu Y."/>
            <person name="Guo Y."/>
        </authorList>
    </citation>
    <scope>NUCLEOTIDE SEQUENCE</scope>
    <source>
        <strain evidence="1">R3-25</strain>
    </source>
</reference>
<dbReference type="EMBL" id="CP065668">
    <property type="protein sequence ID" value="QPS08539.1"/>
    <property type="molecule type" value="Genomic_DNA"/>
</dbReference>
<evidence type="ECO:0000313" key="1">
    <source>
        <dbReference type="EMBL" id="MDX4955264.1"/>
    </source>
</evidence>
<dbReference type="Gene3D" id="2.10.70.10">
    <property type="entry name" value="Complement Module, domain 1"/>
    <property type="match status" value="1"/>
</dbReference>
<dbReference type="OMA" id="SKTVGIM"/>
<organism evidence="2 3">
    <name type="scientific">Delftia acidovorans</name>
    <name type="common">Pseudomonas acidovorans</name>
    <name type="synonym">Comamonas acidovorans</name>
    <dbReference type="NCBI Taxonomy" id="80866"/>
    <lineage>
        <taxon>Bacteria</taxon>
        <taxon>Pseudomonadati</taxon>
        <taxon>Pseudomonadota</taxon>
        <taxon>Betaproteobacteria</taxon>
        <taxon>Burkholderiales</taxon>
        <taxon>Comamonadaceae</taxon>
        <taxon>Delftia</taxon>
    </lineage>
</organism>
<evidence type="ECO:0000313" key="2">
    <source>
        <dbReference type="EMBL" id="QPS08539.1"/>
    </source>
</evidence>
<proteinExistence type="predicted"/>
<dbReference type="Pfam" id="PF10636">
    <property type="entry name" value="hemP"/>
    <property type="match status" value="1"/>
</dbReference>
<sequence>MSATSAATSHLSGNSNAQAFAALQAAASAALTGAASGLDSTLLLNGQKAVTIVHNGTPYRLQATKLGKLILTK</sequence>
<reference evidence="2 3" key="1">
    <citation type="submission" date="2020-12" db="EMBL/GenBank/DDBJ databases">
        <title>FDA dAtabase for Regulatory Grade micrObial Sequences (FDA-ARGOS): Supporting development and validation of Infectious Disease Dx tests.</title>
        <authorList>
            <person name="Sproer C."/>
            <person name="Gronow S."/>
            <person name="Severitt S."/>
            <person name="Schroder I."/>
            <person name="Tallon L."/>
            <person name="Sadzewicz L."/>
            <person name="Zhao X."/>
            <person name="Boylan J."/>
            <person name="Ott S."/>
            <person name="Bowen H."/>
            <person name="Vavikolanu K."/>
            <person name="Mehta A."/>
            <person name="Aluvathingal J."/>
            <person name="Nadendla S."/>
            <person name="Lowell S."/>
            <person name="Myers T."/>
            <person name="Yan Y."/>
            <person name="Sichtig H."/>
        </authorList>
    </citation>
    <scope>NUCLEOTIDE SEQUENCE [LARGE SCALE GENOMIC DNA]</scope>
    <source>
        <strain evidence="2 3">FDAARGOS_909</strain>
    </source>
</reference>
<protein>
    <submittedName>
        <fullName evidence="2">Hemin uptake protein HemP</fullName>
    </submittedName>
</protein>